<name>U7D5W2_9BACT</name>
<dbReference type="InterPro" id="IPR009051">
    <property type="entry name" value="Helical_ferredxn"/>
</dbReference>
<dbReference type="AlphaFoldDB" id="U7D5W2"/>
<dbReference type="PANTHER" id="PTHR42783:SF3">
    <property type="entry name" value="GLUTAMATE SYNTHASE [NADPH] SMALL CHAIN-RELATED"/>
    <property type="match status" value="1"/>
</dbReference>
<evidence type="ECO:0000259" key="2">
    <source>
        <dbReference type="Pfam" id="PF14691"/>
    </source>
</evidence>
<evidence type="ECO:0000259" key="1">
    <source>
        <dbReference type="Pfam" id="PF07992"/>
    </source>
</evidence>
<dbReference type="PATRIC" id="fig|1313304.3.peg.1059"/>
<keyword evidence="4" id="KW-1185">Reference proteome</keyword>
<dbReference type="STRING" id="1313304.CALK_1104"/>
<dbReference type="InterPro" id="IPR028261">
    <property type="entry name" value="DPD_II"/>
</dbReference>
<dbReference type="RefSeq" id="WP_022636590.1">
    <property type="nucleotide sequence ID" value="NZ_ASJR01000008.1"/>
</dbReference>
<gene>
    <name evidence="3" type="ORF">CALK_1104</name>
</gene>
<dbReference type="Proteomes" id="UP000017148">
    <property type="component" value="Unassembled WGS sequence"/>
</dbReference>
<dbReference type="Gene3D" id="3.50.50.60">
    <property type="entry name" value="FAD/NAD(P)-binding domain"/>
    <property type="match status" value="2"/>
</dbReference>
<dbReference type="NCBIfam" id="TIGR01316">
    <property type="entry name" value="gltA"/>
    <property type="match status" value="1"/>
</dbReference>
<sequence length="461" mass="50028">MKNSPRIPMPERNPRERARTFDEVKKGYTEEEAVGEAKRCLQCKKPLCMKGCPVSIDIPAFIKELSERNFERAHDIIKNTNSLPGVCGRVCPQEEQCESLCILGHKGDPIAVGNLERYVSDRNMGGHEDTKMPSVGRKVAIAGSGPAGLACAGYLAKRGVAVTVFEALHEIGGVLIYGIPEFRLPNAVVQAEIDELKRMGVVFETNFIVGKTASISELLDEDGFDAIFVGAGAGFPRFPDIPGINANGVYSANEYLTRVNLMQAWKEGSKTPVLKGQHVVVMGGGNVAMDAVRTGFRLGAQDATIVYRRTEHEMPARVEEIHHAREEGVDFELLANPLELLLDDEGFVKEVRCIKMRLGEADASGRRRPEPVEGSEFTLPCDVFIVAIGTKANPIVSRSTKGLETNKKGNVTIIDDWGRTTRDKVYAGGDIVTGAATVILAMGAGKDAAKAILHDLGLNED</sequence>
<dbReference type="EMBL" id="ASJR01000008">
    <property type="protein sequence ID" value="ERP31889.1"/>
    <property type="molecule type" value="Genomic_DNA"/>
</dbReference>
<evidence type="ECO:0000313" key="3">
    <source>
        <dbReference type="EMBL" id="ERP31889.1"/>
    </source>
</evidence>
<reference evidence="3 4" key="1">
    <citation type="journal article" date="2013" name="Environ. Microbiol.">
        <title>Genome analysis of Chitinivibrio alkaliphilus gen. nov., sp. nov., a novel extremely haloalkaliphilic anaerobic chitinolytic bacterium from the candidate phylum Termite Group 3.</title>
        <authorList>
            <person name="Sorokin D.Y."/>
            <person name="Gumerov V.M."/>
            <person name="Rakitin A.L."/>
            <person name="Beletsky A.V."/>
            <person name="Damste J.S."/>
            <person name="Muyzer G."/>
            <person name="Mardanov A.V."/>
            <person name="Ravin N.V."/>
        </authorList>
    </citation>
    <scope>NUCLEOTIDE SEQUENCE [LARGE SCALE GENOMIC DNA]</scope>
    <source>
        <strain evidence="3 4">ACht1</strain>
    </source>
</reference>
<feature type="domain" description="FAD/NAD(P)-binding" evidence="1">
    <location>
        <begin position="138"/>
        <end position="445"/>
    </location>
</feature>
<dbReference type="PANTHER" id="PTHR42783">
    <property type="entry name" value="GLUTAMATE SYNTHASE [NADPH] SMALL CHAIN"/>
    <property type="match status" value="1"/>
</dbReference>
<dbReference type="InterPro" id="IPR023753">
    <property type="entry name" value="FAD/NAD-binding_dom"/>
</dbReference>
<dbReference type="OrthoDB" id="9803192at2"/>
<dbReference type="Gene3D" id="1.10.1060.10">
    <property type="entry name" value="Alpha-helical ferredoxin"/>
    <property type="match status" value="1"/>
</dbReference>
<evidence type="ECO:0000313" key="4">
    <source>
        <dbReference type="Proteomes" id="UP000017148"/>
    </source>
</evidence>
<dbReference type="SUPFAM" id="SSF51971">
    <property type="entry name" value="Nucleotide-binding domain"/>
    <property type="match status" value="1"/>
</dbReference>
<dbReference type="Pfam" id="PF07992">
    <property type="entry name" value="Pyr_redox_2"/>
    <property type="match status" value="1"/>
</dbReference>
<protein>
    <submittedName>
        <fullName evidence="3">Glutamate synthase, large subunit</fullName>
    </submittedName>
</protein>
<comment type="caution">
    <text evidence="3">The sequence shown here is derived from an EMBL/GenBank/DDBJ whole genome shotgun (WGS) entry which is preliminary data.</text>
</comment>
<organism evidence="3 4">
    <name type="scientific">Chitinivibrio alkaliphilus ACht1</name>
    <dbReference type="NCBI Taxonomy" id="1313304"/>
    <lineage>
        <taxon>Bacteria</taxon>
        <taxon>Pseudomonadati</taxon>
        <taxon>Fibrobacterota</taxon>
        <taxon>Chitinivibrionia</taxon>
        <taxon>Chitinivibrionales</taxon>
        <taxon>Chitinivibrionaceae</taxon>
        <taxon>Chitinivibrio</taxon>
    </lineage>
</organism>
<dbReference type="InterPro" id="IPR036188">
    <property type="entry name" value="FAD/NAD-bd_sf"/>
</dbReference>
<dbReference type="GO" id="GO:0016491">
    <property type="term" value="F:oxidoreductase activity"/>
    <property type="evidence" value="ECO:0007669"/>
    <property type="project" value="InterPro"/>
</dbReference>
<feature type="domain" description="Dihydroprymidine dehydrogenase" evidence="2">
    <location>
        <begin position="18"/>
        <end position="124"/>
    </location>
</feature>
<proteinExistence type="predicted"/>
<dbReference type="Pfam" id="PF14691">
    <property type="entry name" value="Fer4_20"/>
    <property type="match status" value="1"/>
</dbReference>
<dbReference type="InterPro" id="IPR006004">
    <property type="entry name" value="SudA-like"/>
</dbReference>
<accession>U7D5W2</accession>
<dbReference type="GO" id="GO:0051536">
    <property type="term" value="F:iron-sulfur cluster binding"/>
    <property type="evidence" value="ECO:0007669"/>
    <property type="project" value="InterPro"/>
</dbReference>
<dbReference type="PRINTS" id="PR00419">
    <property type="entry name" value="ADXRDTASE"/>
</dbReference>
<dbReference type="SUPFAM" id="SSF46548">
    <property type="entry name" value="alpha-helical ferredoxin"/>
    <property type="match status" value="1"/>
</dbReference>
<dbReference type="eggNOG" id="COG0493">
    <property type="taxonomic scope" value="Bacteria"/>
</dbReference>